<protein>
    <recommendedName>
        <fullName evidence="2">Nose resistant-to-fluoxetine protein N-terminal domain-containing protein</fullName>
    </recommendedName>
</protein>
<evidence type="ECO:0000259" key="2">
    <source>
        <dbReference type="SMART" id="SM00703"/>
    </source>
</evidence>
<dbReference type="EMBL" id="CATQJL010000112">
    <property type="protein sequence ID" value="CAJ0594640.1"/>
    <property type="molecule type" value="Genomic_DNA"/>
</dbReference>
<keyword evidence="1" id="KW-0472">Membrane</keyword>
<evidence type="ECO:0000256" key="1">
    <source>
        <dbReference type="SAM" id="Phobius"/>
    </source>
</evidence>
<dbReference type="Proteomes" id="UP001176961">
    <property type="component" value="Unassembled WGS sequence"/>
</dbReference>
<gene>
    <name evidence="3" type="ORF">CYNAS_LOCUS6623</name>
</gene>
<evidence type="ECO:0000313" key="4">
    <source>
        <dbReference type="Proteomes" id="UP001176961"/>
    </source>
</evidence>
<accession>A0AA36GM71</accession>
<feature type="transmembrane region" description="Helical" evidence="1">
    <location>
        <begin position="500"/>
        <end position="522"/>
    </location>
</feature>
<sequence length="672" mass="76723">MVVVKKHAFQFPFPFPVRPIDPSEILNLTDVSEQCLTDVNVFTSSLNTYAQTFVACQRTGGCTEVQQTALDEHIFAVKQIDAFGKIPAGIMDYTIINTGSYSECMDVVAPYKVQYCYVAASVVMEGPPMGQIGPKIAVCMPRSCTETDITKILERYDVQQYVPVNFTINTNCVPSKNTYSANFWVFICVIAFFAIWAVLASVTDYILDTYYKDRVHGTGTRVFLAYSIYTNGAELMNVSPYKKGTIKSLASIRFVSMTWVVAGHVLMDVMISDTYGPVLEVFNPFLSTTIVNAFFSVDTFFVLSGILVSYLFFKSKPTAAYVKNPMVWIMYYVHRYVRLTPPIMMFIWLFVTLSPLINGPWAQSAVGMQTSMYQPCEKYWWHNLFYINNFFDMTQNCYGITWYLAVDTQLYFVGPIFLIIFYFSWIAAYVYYLTIHYDFPAIMMGAFAMNDMTTFGLKMMDFFNLYYQKPWSRCTPYLIGIAVGYFLASGKKPKLNKILIVSLWVLAAAIALASLYGPHQYIKGADYWSNAVSGTYNNFSRFGWSLAVAWVVIANHLGWGGIIADFMDHPLWQPLGRLSYCGYIAHFFLISYIFNLDNRPSHFVSIWRTYVHWGIPTVVVSYVFAFFWSCLFEVPIIKLEKMLTANLMPKKPKQAVEQSTKEDVSGTRKNIN</sequence>
<proteinExistence type="predicted"/>
<dbReference type="Pfam" id="PF01757">
    <property type="entry name" value="Acyl_transf_3"/>
    <property type="match status" value="1"/>
</dbReference>
<feature type="transmembrane region" description="Helical" evidence="1">
    <location>
        <begin position="291"/>
        <end position="313"/>
    </location>
</feature>
<feature type="transmembrane region" description="Helical" evidence="1">
    <location>
        <begin position="336"/>
        <end position="357"/>
    </location>
</feature>
<dbReference type="InterPro" id="IPR002656">
    <property type="entry name" value="Acyl_transf_3_dom"/>
</dbReference>
<organism evidence="3 4">
    <name type="scientific">Cylicocyclus nassatus</name>
    <name type="common">Nematode worm</name>
    <dbReference type="NCBI Taxonomy" id="53992"/>
    <lineage>
        <taxon>Eukaryota</taxon>
        <taxon>Metazoa</taxon>
        <taxon>Ecdysozoa</taxon>
        <taxon>Nematoda</taxon>
        <taxon>Chromadorea</taxon>
        <taxon>Rhabditida</taxon>
        <taxon>Rhabditina</taxon>
        <taxon>Rhabditomorpha</taxon>
        <taxon>Strongyloidea</taxon>
        <taxon>Strongylidae</taxon>
        <taxon>Cylicocyclus</taxon>
    </lineage>
</organism>
<feature type="domain" description="Nose resistant-to-fluoxetine protein N-terminal" evidence="2">
    <location>
        <begin position="32"/>
        <end position="171"/>
    </location>
</feature>
<feature type="transmembrane region" description="Helical" evidence="1">
    <location>
        <begin position="614"/>
        <end position="634"/>
    </location>
</feature>
<feature type="transmembrane region" description="Helical" evidence="1">
    <location>
        <begin position="183"/>
        <end position="207"/>
    </location>
</feature>
<dbReference type="PANTHER" id="PTHR11161:SF0">
    <property type="entry name" value="O-ACYLTRANSFERASE LIKE PROTEIN"/>
    <property type="match status" value="1"/>
</dbReference>
<keyword evidence="4" id="KW-1185">Reference proteome</keyword>
<keyword evidence="1" id="KW-1133">Transmembrane helix</keyword>
<dbReference type="InterPro" id="IPR052728">
    <property type="entry name" value="O2_lipid_transport_reg"/>
</dbReference>
<evidence type="ECO:0000313" key="3">
    <source>
        <dbReference type="EMBL" id="CAJ0594640.1"/>
    </source>
</evidence>
<dbReference type="Pfam" id="PF20146">
    <property type="entry name" value="NRF"/>
    <property type="match status" value="1"/>
</dbReference>
<comment type="caution">
    <text evidence="3">The sequence shown here is derived from an EMBL/GenBank/DDBJ whole genome shotgun (WGS) entry which is preliminary data.</text>
</comment>
<dbReference type="InterPro" id="IPR006621">
    <property type="entry name" value="Nose-resist-to-fluoxetine_N"/>
</dbReference>
<dbReference type="GO" id="GO:0016747">
    <property type="term" value="F:acyltransferase activity, transferring groups other than amino-acyl groups"/>
    <property type="evidence" value="ECO:0007669"/>
    <property type="project" value="InterPro"/>
</dbReference>
<feature type="transmembrane region" description="Helical" evidence="1">
    <location>
        <begin position="439"/>
        <end position="458"/>
    </location>
</feature>
<reference evidence="3" key="1">
    <citation type="submission" date="2023-07" db="EMBL/GenBank/DDBJ databases">
        <authorList>
            <consortium name="CYATHOMIX"/>
        </authorList>
    </citation>
    <scope>NUCLEOTIDE SEQUENCE</scope>
    <source>
        <strain evidence="3">N/A</strain>
    </source>
</reference>
<dbReference type="AlphaFoldDB" id="A0AA36GM71"/>
<feature type="transmembrane region" description="Helical" evidence="1">
    <location>
        <begin position="252"/>
        <end position="271"/>
    </location>
</feature>
<feature type="transmembrane region" description="Helical" evidence="1">
    <location>
        <begin position="575"/>
        <end position="594"/>
    </location>
</feature>
<dbReference type="SMART" id="SM00703">
    <property type="entry name" value="NRF"/>
    <property type="match status" value="1"/>
</dbReference>
<feature type="transmembrane region" description="Helical" evidence="1">
    <location>
        <begin position="410"/>
        <end position="432"/>
    </location>
</feature>
<dbReference type="PANTHER" id="PTHR11161">
    <property type="entry name" value="O-ACYLTRANSFERASE"/>
    <property type="match status" value="1"/>
</dbReference>
<name>A0AA36GM71_CYLNA</name>
<keyword evidence="1" id="KW-0812">Transmembrane</keyword>
<feature type="transmembrane region" description="Helical" evidence="1">
    <location>
        <begin position="470"/>
        <end position="488"/>
    </location>
</feature>
<feature type="transmembrane region" description="Helical" evidence="1">
    <location>
        <begin position="542"/>
        <end position="563"/>
    </location>
</feature>